<reference evidence="3 4" key="2">
    <citation type="submission" date="2014-07" db="EMBL/GenBank/DDBJ databases">
        <authorList>
            <person name="Zhang J.E."/>
            <person name="Yang H."/>
            <person name="Guo J."/>
            <person name="Deng Z."/>
            <person name="Luo H."/>
            <person name="Luo M."/>
            <person name="Zhao B."/>
        </authorList>
    </citation>
    <scope>NUCLEOTIDE SEQUENCE [LARGE SCALE GENOMIC DNA]</scope>
    <source>
        <strain evidence="3">ATCC 10762</strain>
        <strain evidence="4">ATCC 10762 / DSM 40127 / CCM 3239 / JCM 4008 / LMG 5968 / NBRC 12843 / NCIMB 8234 / A-377</strain>
    </source>
</reference>
<dbReference type="Proteomes" id="UP000610124">
    <property type="component" value="Unassembled WGS sequence"/>
</dbReference>
<feature type="domain" description="N-acetyltransferase" evidence="1">
    <location>
        <begin position="14"/>
        <end position="168"/>
    </location>
</feature>
<reference evidence="3" key="3">
    <citation type="submission" date="2016-08" db="EMBL/GenBank/DDBJ databases">
        <title>Sequencing, Assembly and Comparative Genomics of S. aureofaciens ATCC 10762.</title>
        <authorList>
            <person name="Gradnigo J.S."/>
            <person name="Johnson N."/>
            <person name="Somerville G.A."/>
        </authorList>
    </citation>
    <scope>NUCLEOTIDE SEQUENCE [LARGE SCALE GENOMIC DNA]</scope>
    <source>
        <strain evidence="3">ATCC 10762</strain>
    </source>
</reference>
<dbReference type="PANTHER" id="PTHR43441">
    <property type="entry name" value="RIBOSOMAL-PROTEIN-SERINE ACETYLTRANSFERASE"/>
    <property type="match status" value="1"/>
</dbReference>
<sequence length="186" mass="20241">MTVTVNTRPTAEGLLLRPFEDADAPALIEAYRDDTLRRFTRVPVTDAEQAARWLGIQYEGRAAGTRYSFAVLEAGELVANVALKRGAPGGATAEVGYWTAAPARGRGVAPRAVEALTAWAFAAFAEDGLRRIDLLHQVDNIASCRVAEKSGYVFQELLTALPPEFPLDGHRHSRKALDVIERHGSE</sequence>
<dbReference type="SUPFAM" id="SSF55729">
    <property type="entry name" value="Acyl-CoA N-acyltransferases (Nat)"/>
    <property type="match status" value="1"/>
</dbReference>
<name>A0A1E7N520_KITAU</name>
<dbReference type="PROSITE" id="PS51186">
    <property type="entry name" value="GNAT"/>
    <property type="match status" value="1"/>
</dbReference>
<dbReference type="GO" id="GO:1990189">
    <property type="term" value="F:protein N-terminal-serine acetyltransferase activity"/>
    <property type="evidence" value="ECO:0007669"/>
    <property type="project" value="TreeGrafter"/>
</dbReference>
<gene>
    <name evidence="2" type="ORF">GCM10010502_13490</name>
    <name evidence="3" type="ORF">HS99_0007895</name>
</gene>
<dbReference type="EMBL" id="JPRF03000032">
    <property type="protein sequence ID" value="OEV35786.1"/>
    <property type="molecule type" value="Genomic_DNA"/>
</dbReference>
<comment type="caution">
    <text evidence="3">The sequence shown here is derived from an EMBL/GenBank/DDBJ whole genome shotgun (WGS) entry which is preliminary data.</text>
</comment>
<reference evidence="2" key="5">
    <citation type="submission" date="2020-09" db="EMBL/GenBank/DDBJ databases">
        <authorList>
            <person name="Sun Q."/>
            <person name="Ohkuma M."/>
        </authorList>
    </citation>
    <scope>NUCLEOTIDE SEQUENCE</scope>
    <source>
        <strain evidence="2">JCM 4434</strain>
    </source>
</reference>
<keyword evidence="3" id="KW-0808">Transferase</keyword>
<dbReference type="GeneID" id="97484508"/>
<protein>
    <submittedName>
        <fullName evidence="2 3">Acetyltransferase</fullName>
    </submittedName>
</protein>
<keyword evidence="4" id="KW-1185">Reference proteome</keyword>
<dbReference type="RefSeq" id="WP_046385932.1">
    <property type="nucleotide sequence ID" value="NZ_BMUB01000002.1"/>
</dbReference>
<evidence type="ECO:0000259" key="1">
    <source>
        <dbReference type="PROSITE" id="PS51186"/>
    </source>
</evidence>
<dbReference type="InterPro" id="IPR051908">
    <property type="entry name" value="Ribosomal_N-acetyltransferase"/>
</dbReference>
<dbReference type="GO" id="GO:0008999">
    <property type="term" value="F:protein-N-terminal-alanine acetyltransferase activity"/>
    <property type="evidence" value="ECO:0007669"/>
    <property type="project" value="TreeGrafter"/>
</dbReference>
<proteinExistence type="predicted"/>
<evidence type="ECO:0000313" key="2">
    <source>
        <dbReference type="EMBL" id="GGU63762.1"/>
    </source>
</evidence>
<dbReference type="InterPro" id="IPR000182">
    <property type="entry name" value="GNAT_dom"/>
</dbReference>
<reference evidence="2" key="1">
    <citation type="journal article" date="2014" name="Int. J. Syst. Evol. Microbiol.">
        <title>Complete genome sequence of Corynebacterium casei LMG S-19264T (=DSM 44701T), isolated from a smear-ripened cheese.</title>
        <authorList>
            <consortium name="US DOE Joint Genome Institute (JGI-PGF)"/>
            <person name="Walter F."/>
            <person name="Albersmeier A."/>
            <person name="Kalinowski J."/>
            <person name="Ruckert C."/>
        </authorList>
    </citation>
    <scope>NUCLEOTIDE SEQUENCE</scope>
    <source>
        <strain evidence="2">JCM 4434</strain>
    </source>
</reference>
<reference evidence="4" key="4">
    <citation type="submission" date="2016-08" db="EMBL/GenBank/DDBJ databases">
        <title>Sequencing, assembly and comparative genomics of S. aureofaciens ATCC 10762.</title>
        <authorList>
            <person name="Gradnigo J.S."/>
            <person name="Johnson N."/>
            <person name="Somerville G.A."/>
        </authorList>
    </citation>
    <scope>NUCLEOTIDE SEQUENCE [LARGE SCALE GENOMIC DNA]</scope>
    <source>
        <strain evidence="4">ATCC 10762 / DSM 40127 / CCM 3239 / JCM 4008 / LMG 5968 / NBRC 12843 / NCIMB 8234 / A-377</strain>
    </source>
</reference>
<dbReference type="Proteomes" id="UP000037395">
    <property type="component" value="Unassembled WGS sequence"/>
</dbReference>
<dbReference type="Gene3D" id="3.40.630.30">
    <property type="match status" value="1"/>
</dbReference>
<dbReference type="EMBL" id="BMUB01000002">
    <property type="protein sequence ID" value="GGU63762.1"/>
    <property type="molecule type" value="Genomic_DNA"/>
</dbReference>
<dbReference type="OrthoDB" id="2061990at2"/>
<dbReference type="PANTHER" id="PTHR43441:SF10">
    <property type="entry name" value="ACETYLTRANSFERASE"/>
    <property type="match status" value="1"/>
</dbReference>
<accession>A0A1E7N520</accession>
<dbReference type="InterPro" id="IPR016181">
    <property type="entry name" value="Acyl_CoA_acyltransferase"/>
</dbReference>
<dbReference type="GO" id="GO:0005737">
    <property type="term" value="C:cytoplasm"/>
    <property type="evidence" value="ECO:0007669"/>
    <property type="project" value="TreeGrafter"/>
</dbReference>
<evidence type="ECO:0000313" key="4">
    <source>
        <dbReference type="Proteomes" id="UP000037395"/>
    </source>
</evidence>
<accession>A0A8H9HLF0</accession>
<dbReference type="AlphaFoldDB" id="A0A1E7N520"/>
<evidence type="ECO:0000313" key="3">
    <source>
        <dbReference type="EMBL" id="OEV35786.1"/>
    </source>
</evidence>
<dbReference type="KEGG" id="kau:B6264_20670"/>
<organism evidence="3 4">
    <name type="scientific">Kitasatospora aureofaciens</name>
    <name type="common">Streptomyces aureofaciens</name>
    <dbReference type="NCBI Taxonomy" id="1894"/>
    <lineage>
        <taxon>Bacteria</taxon>
        <taxon>Bacillati</taxon>
        <taxon>Actinomycetota</taxon>
        <taxon>Actinomycetes</taxon>
        <taxon>Kitasatosporales</taxon>
        <taxon>Streptomycetaceae</taxon>
        <taxon>Kitasatospora</taxon>
    </lineage>
</organism>
<dbReference type="Pfam" id="PF13302">
    <property type="entry name" value="Acetyltransf_3"/>
    <property type="match status" value="1"/>
</dbReference>